<dbReference type="Proteomes" id="UP001061361">
    <property type="component" value="Chromosome"/>
</dbReference>
<dbReference type="PANTHER" id="PTHR43179">
    <property type="entry name" value="RHAMNOSYLTRANSFERASE WBBL"/>
    <property type="match status" value="1"/>
</dbReference>
<dbReference type="EMBL" id="AP026708">
    <property type="protein sequence ID" value="BDQ34343.1"/>
    <property type="molecule type" value="Genomic_DNA"/>
</dbReference>
<dbReference type="SUPFAM" id="SSF53448">
    <property type="entry name" value="Nucleotide-diphospho-sugar transferases"/>
    <property type="match status" value="2"/>
</dbReference>
<gene>
    <name evidence="6" type="ORF">JCM14722_18850</name>
</gene>
<dbReference type="PANTHER" id="PTHR43179:SF12">
    <property type="entry name" value="GALACTOFURANOSYLTRANSFERASE GLFT2"/>
    <property type="match status" value="1"/>
</dbReference>
<organism evidence="6 7">
    <name type="scientific">Pseudodesulfovibrio portus</name>
    <dbReference type="NCBI Taxonomy" id="231439"/>
    <lineage>
        <taxon>Bacteria</taxon>
        <taxon>Pseudomonadati</taxon>
        <taxon>Thermodesulfobacteriota</taxon>
        <taxon>Desulfovibrionia</taxon>
        <taxon>Desulfovibrionales</taxon>
        <taxon>Desulfovibrionaceae</taxon>
    </lineage>
</organism>
<keyword evidence="2" id="KW-0328">Glycosyltransferase</keyword>
<feature type="domain" description="Glycosyltransferase 2-like" evidence="5">
    <location>
        <begin position="320"/>
        <end position="462"/>
    </location>
</feature>
<keyword evidence="3" id="KW-0808">Transferase</keyword>
<accession>A0ABM8ASC7</accession>
<evidence type="ECO:0000256" key="3">
    <source>
        <dbReference type="ARBA" id="ARBA00022679"/>
    </source>
</evidence>
<dbReference type="RefSeq" id="WP_264981252.1">
    <property type="nucleotide sequence ID" value="NZ_AP026708.1"/>
</dbReference>
<dbReference type="Gene3D" id="3.90.550.10">
    <property type="entry name" value="Spore Coat Polysaccharide Biosynthesis Protein SpsA, Chain A"/>
    <property type="match status" value="2"/>
</dbReference>
<reference evidence="6" key="1">
    <citation type="submission" date="2022-08" db="EMBL/GenBank/DDBJ databases">
        <title>Genome Sequence of the sulphate-reducing bacterium, Pseudodesulfovibrio portus JCM14722.</title>
        <authorList>
            <person name="Kondo R."/>
            <person name="Kataoka T."/>
        </authorList>
    </citation>
    <scope>NUCLEOTIDE SEQUENCE</scope>
    <source>
        <strain evidence="6">JCM 14722</strain>
    </source>
</reference>
<evidence type="ECO:0000256" key="4">
    <source>
        <dbReference type="SAM" id="MobiDB-lite"/>
    </source>
</evidence>
<dbReference type="InterPro" id="IPR029044">
    <property type="entry name" value="Nucleotide-diphossugar_trans"/>
</dbReference>
<evidence type="ECO:0000256" key="1">
    <source>
        <dbReference type="ARBA" id="ARBA00006739"/>
    </source>
</evidence>
<comment type="similarity">
    <text evidence="1">Belongs to the glycosyltransferase 2 family.</text>
</comment>
<evidence type="ECO:0000259" key="5">
    <source>
        <dbReference type="Pfam" id="PF00535"/>
    </source>
</evidence>
<evidence type="ECO:0000256" key="2">
    <source>
        <dbReference type="ARBA" id="ARBA00022676"/>
    </source>
</evidence>
<proteinExistence type="inferred from homology"/>
<feature type="region of interest" description="Disordered" evidence="4">
    <location>
        <begin position="601"/>
        <end position="622"/>
    </location>
</feature>
<evidence type="ECO:0000313" key="7">
    <source>
        <dbReference type="Proteomes" id="UP001061361"/>
    </source>
</evidence>
<sequence>MSRSFSEAEAKLTVAVCTYRRFDVLSRCLDHLCGLRDAASFKVLVVDNSLQPEQSERARQELTGRHDGLRYVVTERAGLSYARNVALELCETPYLAYLDDDAFVEAGWADGLLRVFADRGRDAGVVGGRVVPAWEGGKPEWLEGLLLAPYELDLGEEVRRLGEDRWLMGASIAYDVELLRAVGGFNENLGRKGDLLLCHEELDANTRIRELGRSVYYTGRARVLHVVQRERISREWICRNAFWEGVSECVYEAGLDARSFTGSQVETLARRCAELLAGQRELTSTARLLEARHRFAREGRNAYGSLGLKSPDKPVAEVYIVTPTFNSAEYLDGCISSVLSQKGDFRLHYHIQDGGSSDQTMAKVRKWQTDVESGAVSFGALDCTFTCASEPDNGIYDAILSGFDSFDMEDDAVMAWINSDDALMPDAVAKAVEALSLTGVDWVCGQQNIRNEQGEHVWDSRLSFPTALVRAGACDGKNWAHIQQEGVFWNRRLWNKAGGLNLSFRYAGDWELWRRFARYANLVQLPCALGVFTMRGGQVSTTHLDDYEAEKERILPRTERNRRCAELTAAPEYLYTHKVVGERGRMKLAVAPIDPYEIPGYEGGGSDSRPKRTKAAATDDAAGNGVRPRLSLWNICVDAPALHRLYLKSPRTVQRLLTAVKHRALVPLRNAWRRLRVYGALQRTGLFFPEYYLQHNPDVRESGMPPLMHYILHGSLEGRMPNPLFDDRWYRLRYPDVSMTGVNPLHHFCRHGWREGRDPCAGFSVSRYLALNPDVREDGGCPLRHYLVHGIAEGRSIE</sequence>
<keyword evidence="7" id="KW-1185">Reference proteome</keyword>
<protein>
    <recommendedName>
        <fullName evidence="5">Glycosyltransferase 2-like domain-containing protein</fullName>
    </recommendedName>
</protein>
<evidence type="ECO:0000313" key="6">
    <source>
        <dbReference type="EMBL" id="BDQ34343.1"/>
    </source>
</evidence>
<dbReference type="Pfam" id="PF00535">
    <property type="entry name" value="Glycos_transf_2"/>
    <property type="match status" value="2"/>
</dbReference>
<name>A0ABM8ASC7_9BACT</name>
<feature type="domain" description="Glycosyltransferase 2-like" evidence="5">
    <location>
        <begin position="13"/>
        <end position="143"/>
    </location>
</feature>
<dbReference type="InterPro" id="IPR001173">
    <property type="entry name" value="Glyco_trans_2-like"/>
</dbReference>